<dbReference type="RefSeq" id="WP_016250516.1">
    <property type="nucleotide sequence ID" value="NZ_CP144502.1"/>
</dbReference>
<sequence>MEMRKFGLTDLMVSQVCLGCMGFGEANSGMHAWTVDYPTSARLIHEAQGLGINFFDTAMSYQNGTSEEFLGRALRENNSREKSVIATKFMPQIHSQLYPELAPKAYIERCLEDSLRRLQTDYIDLYIMHAWDESIAPLELMTILDGLVKSGKVRHIGVSNALSWQVAQANEIAKAHGLTPFASMQGHYNLIFREEEREMLPYCQKEGMAYTPYSSLASGRLARLTADSKRAQLDTYAKGKYEATKDQDQTIIQRVAELSEKKNTSMSAIALTWLMQKGTFPIMGITKDRHLTTLSQLEGVTLTPEESQYLEENYHAHDLVGMMAKRM</sequence>
<dbReference type="PANTHER" id="PTHR43364">
    <property type="entry name" value="NADH-SPECIFIC METHYLGLYOXAL REDUCTASE-RELATED"/>
    <property type="match status" value="1"/>
</dbReference>
<organism evidence="3 4">
    <name type="scientific">Enterococcus cecorum</name>
    <dbReference type="NCBI Taxonomy" id="44008"/>
    <lineage>
        <taxon>Bacteria</taxon>
        <taxon>Bacillati</taxon>
        <taxon>Bacillota</taxon>
        <taxon>Bacilli</taxon>
        <taxon>Lactobacillales</taxon>
        <taxon>Enterococcaceae</taxon>
        <taxon>Enterococcus</taxon>
    </lineage>
</organism>
<evidence type="ECO:0000313" key="3">
    <source>
        <dbReference type="EMBL" id="OUQ08947.1"/>
    </source>
</evidence>
<accession>A0A0I9WFZ5</accession>
<dbReference type="InterPro" id="IPR023210">
    <property type="entry name" value="NADP_OxRdtase_dom"/>
</dbReference>
<name>A0A0I9WFZ5_9ENTE</name>
<dbReference type="EMBL" id="NFLC01000027">
    <property type="protein sequence ID" value="OUQ08947.1"/>
    <property type="molecule type" value="Genomic_DNA"/>
</dbReference>
<dbReference type="Proteomes" id="UP000196074">
    <property type="component" value="Unassembled WGS sequence"/>
</dbReference>
<protein>
    <submittedName>
        <fullName evidence="3">Aldo/keto reductase</fullName>
    </submittedName>
</protein>
<dbReference type="GO" id="GO:0005829">
    <property type="term" value="C:cytosol"/>
    <property type="evidence" value="ECO:0007669"/>
    <property type="project" value="UniProtKB-ARBA"/>
</dbReference>
<evidence type="ECO:0000313" key="4">
    <source>
        <dbReference type="Proteomes" id="UP000196074"/>
    </source>
</evidence>
<dbReference type="GeneID" id="60872876"/>
<dbReference type="InterPro" id="IPR050523">
    <property type="entry name" value="AKR_Detox_Biosynth"/>
</dbReference>
<dbReference type="GO" id="GO:0016491">
    <property type="term" value="F:oxidoreductase activity"/>
    <property type="evidence" value="ECO:0007669"/>
    <property type="project" value="UniProtKB-KW"/>
</dbReference>
<keyword evidence="1" id="KW-0560">Oxidoreductase</keyword>
<reference evidence="4" key="1">
    <citation type="submission" date="2017-04" db="EMBL/GenBank/DDBJ databases">
        <title>Function of individual gut microbiota members based on whole genome sequencing of pure cultures obtained from chicken caecum.</title>
        <authorList>
            <person name="Medvecky M."/>
            <person name="Cejkova D."/>
            <person name="Polansky O."/>
            <person name="Karasova D."/>
            <person name="Kubasova T."/>
            <person name="Cizek A."/>
            <person name="Rychlik I."/>
        </authorList>
    </citation>
    <scope>NUCLEOTIDE SEQUENCE [LARGE SCALE GENOMIC DNA]</scope>
    <source>
        <strain evidence="4">An144</strain>
    </source>
</reference>
<dbReference type="PANTHER" id="PTHR43364:SF4">
    <property type="entry name" value="NAD(P)-LINKED OXIDOREDUCTASE SUPERFAMILY PROTEIN"/>
    <property type="match status" value="1"/>
</dbReference>
<dbReference type="AlphaFoldDB" id="A0A0I9WFZ5"/>
<dbReference type="FunFam" id="3.20.20.100:FF:000004">
    <property type="entry name" value="Oxidoreductase, aldo/keto reductase"/>
    <property type="match status" value="1"/>
</dbReference>
<dbReference type="Gene3D" id="3.20.20.100">
    <property type="entry name" value="NADP-dependent oxidoreductase domain"/>
    <property type="match status" value="1"/>
</dbReference>
<proteinExistence type="predicted"/>
<feature type="domain" description="NADP-dependent oxidoreductase" evidence="2">
    <location>
        <begin position="21"/>
        <end position="312"/>
    </location>
</feature>
<dbReference type="Pfam" id="PF00248">
    <property type="entry name" value="Aldo_ket_red"/>
    <property type="match status" value="1"/>
</dbReference>
<dbReference type="PRINTS" id="PR00069">
    <property type="entry name" value="ALDKETRDTASE"/>
</dbReference>
<comment type="caution">
    <text evidence="3">The sequence shown here is derived from an EMBL/GenBank/DDBJ whole genome shotgun (WGS) entry which is preliminary data.</text>
</comment>
<evidence type="ECO:0000259" key="2">
    <source>
        <dbReference type="Pfam" id="PF00248"/>
    </source>
</evidence>
<dbReference type="InterPro" id="IPR020471">
    <property type="entry name" value="AKR"/>
</dbReference>
<dbReference type="InterPro" id="IPR036812">
    <property type="entry name" value="NAD(P)_OxRdtase_dom_sf"/>
</dbReference>
<gene>
    <name evidence="3" type="ORF">B5E88_10705</name>
</gene>
<evidence type="ECO:0000256" key="1">
    <source>
        <dbReference type="ARBA" id="ARBA00023002"/>
    </source>
</evidence>
<dbReference type="SUPFAM" id="SSF51430">
    <property type="entry name" value="NAD(P)-linked oxidoreductase"/>
    <property type="match status" value="1"/>
</dbReference>